<dbReference type="InterPro" id="IPR058240">
    <property type="entry name" value="rSAM_sf"/>
</dbReference>
<evidence type="ECO:0000259" key="6">
    <source>
        <dbReference type="PROSITE" id="PS51332"/>
    </source>
</evidence>
<reference evidence="8 9" key="1">
    <citation type="journal article" date="2015" name="Nature">
        <title>rRNA introns, odd ribosomes, and small enigmatic genomes across a large radiation of phyla.</title>
        <authorList>
            <person name="Brown C.T."/>
            <person name="Hug L.A."/>
            <person name="Thomas B.C."/>
            <person name="Sharon I."/>
            <person name="Castelle C.J."/>
            <person name="Singh A."/>
            <person name="Wilkins M.J."/>
            <person name="Williams K.H."/>
            <person name="Banfield J.F."/>
        </authorList>
    </citation>
    <scope>NUCLEOTIDE SEQUENCE [LARGE SCALE GENOMIC DNA]</scope>
</reference>
<dbReference type="GO" id="GO:0031419">
    <property type="term" value="F:cobalamin binding"/>
    <property type="evidence" value="ECO:0007669"/>
    <property type="project" value="InterPro"/>
</dbReference>
<dbReference type="GO" id="GO:0051539">
    <property type="term" value="F:4 iron, 4 sulfur cluster binding"/>
    <property type="evidence" value="ECO:0007669"/>
    <property type="project" value="UniProtKB-KW"/>
</dbReference>
<dbReference type="PROSITE" id="PS51918">
    <property type="entry name" value="RADICAL_SAM"/>
    <property type="match status" value="1"/>
</dbReference>
<keyword evidence="3" id="KW-0479">Metal-binding</keyword>
<evidence type="ECO:0000256" key="2">
    <source>
        <dbReference type="ARBA" id="ARBA00022691"/>
    </source>
</evidence>
<dbReference type="InterPro" id="IPR007197">
    <property type="entry name" value="rSAM"/>
</dbReference>
<dbReference type="SMART" id="SM00729">
    <property type="entry name" value="Elp3"/>
    <property type="match status" value="1"/>
</dbReference>
<accession>A0A0G1A6L7</accession>
<protein>
    <submittedName>
        <fullName evidence="8">Radical SAM domain protein</fullName>
    </submittedName>
</protein>
<keyword evidence="4" id="KW-0408">Iron</keyword>
<dbReference type="Pfam" id="PF02310">
    <property type="entry name" value="B12-binding"/>
    <property type="match status" value="1"/>
</dbReference>
<feature type="domain" description="B12-binding" evidence="6">
    <location>
        <begin position="16"/>
        <end position="152"/>
    </location>
</feature>
<name>A0A0G1A6L7_9BACT</name>
<dbReference type="Gene3D" id="3.40.50.280">
    <property type="entry name" value="Cobalamin-binding domain"/>
    <property type="match status" value="1"/>
</dbReference>
<dbReference type="PANTHER" id="PTHR43409">
    <property type="entry name" value="ANAEROBIC MAGNESIUM-PROTOPORPHYRIN IX MONOMETHYL ESTER CYCLASE-RELATED"/>
    <property type="match status" value="1"/>
</dbReference>
<dbReference type="InterPro" id="IPR006638">
    <property type="entry name" value="Elp3/MiaA/NifB-like_rSAM"/>
</dbReference>
<comment type="caution">
    <text evidence="8">The sequence shown here is derived from an EMBL/GenBank/DDBJ whole genome shotgun (WGS) entry which is preliminary data.</text>
</comment>
<dbReference type="Pfam" id="PF04055">
    <property type="entry name" value="Radical_SAM"/>
    <property type="match status" value="1"/>
</dbReference>
<dbReference type="InterPro" id="IPR036724">
    <property type="entry name" value="Cobalamin-bd_sf"/>
</dbReference>
<dbReference type="InterPro" id="IPR051198">
    <property type="entry name" value="BchE-like"/>
</dbReference>
<organism evidence="8 9">
    <name type="scientific">Candidatus Magasanikbacteria bacterium GW2011_GWA2_42_32</name>
    <dbReference type="NCBI Taxonomy" id="1619039"/>
    <lineage>
        <taxon>Bacteria</taxon>
        <taxon>Candidatus Magasanikiibacteriota</taxon>
    </lineage>
</organism>
<keyword evidence="2" id="KW-0949">S-adenosyl-L-methionine</keyword>
<dbReference type="EMBL" id="LCDO01000007">
    <property type="protein sequence ID" value="KKS56692.1"/>
    <property type="molecule type" value="Genomic_DNA"/>
</dbReference>
<dbReference type="InterPro" id="IPR023404">
    <property type="entry name" value="rSAM_horseshoe"/>
</dbReference>
<dbReference type="SUPFAM" id="SSF102114">
    <property type="entry name" value="Radical SAM enzymes"/>
    <property type="match status" value="1"/>
</dbReference>
<evidence type="ECO:0000256" key="3">
    <source>
        <dbReference type="ARBA" id="ARBA00022723"/>
    </source>
</evidence>
<comment type="cofactor">
    <cofactor evidence="1">
        <name>[4Fe-4S] cluster</name>
        <dbReference type="ChEBI" id="CHEBI:49883"/>
    </cofactor>
</comment>
<dbReference type="AlphaFoldDB" id="A0A0G1A6L7"/>
<evidence type="ECO:0000256" key="4">
    <source>
        <dbReference type="ARBA" id="ARBA00023004"/>
    </source>
</evidence>
<evidence type="ECO:0000313" key="9">
    <source>
        <dbReference type="Proteomes" id="UP000034837"/>
    </source>
</evidence>
<dbReference type="InterPro" id="IPR034466">
    <property type="entry name" value="Methyltransferase_Class_B"/>
</dbReference>
<dbReference type="PANTHER" id="PTHR43409:SF16">
    <property type="entry name" value="SLR0320 PROTEIN"/>
    <property type="match status" value="1"/>
</dbReference>
<dbReference type="Gene3D" id="3.80.30.20">
    <property type="entry name" value="tm_1862 like domain"/>
    <property type="match status" value="1"/>
</dbReference>
<feature type="domain" description="Radical SAM core" evidence="7">
    <location>
        <begin position="198"/>
        <end position="419"/>
    </location>
</feature>
<dbReference type="SFLD" id="SFLDG01123">
    <property type="entry name" value="methyltransferase_(Class_B)"/>
    <property type="match status" value="1"/>
</dbReference>
<dbReference type="GO" id="GO:0003824">
    <property type="term" value="F:catalytic activity"/>
    <property type="evidence" value="ECO:0007669"/>
    <property type="project" value="InterPro"/>
</dbReference>
<evidence type="ECO:0000256" key="5">
    <source>
        <dbReference type="ARBA" id="ARBA00023014"/>
    </source>
</evidence>
<keyword evidence="5" id="KW-0411">Iron-sulfur</keyword>
<sequence length="472" mass="54497">MPNDMIQKCFFIYVGQTDMDYTLVKKRDYGIKREPQIGFAYLSAVLRQNGVESEILDFTINFYSQESLVDYVTKNSPIFVGFYAAAALKTKLIQYLEALRKNFPDLKILVGGPDIYDCESYLDSGADAYCIGEGEKTIVELLAYCRGKASRASIKGIAYKENNRIIHTQPRGLIENLDTLPIPAWDKFDLDKYYDYHVFDMVHPYTSIMTSRGCPFRCAYCVSHKIWKNKYRRRTPEHVMKEIDYLVLERGVRYITFQDDIWSWMDDDWARKVCSELIRRKYKLKWRCILHPLSFLKSREEILPLMKKAGCTSITTGLQSASKKILQNINRSPAEPEALAKLIGTMKKVGILNNTAFIFGLPGETEETIEESIDYALRLKPTFAAFYILSVLPGSDISMMKKDGKFYTLPQKIVERKCKEASKRFYTNPGIVFNIFKSIMRTNPFWMLNILGHPKYLLDISGISKARVRSID</sequence>
<evidence type="ECO:0000259" key="7">
    <source>
        <dbReference type="PROSITE" id="PS51918"/>
    </source>
</evidence>
<dbReference type="Proteomes" id="UP000034837">
    <property type="component" value="Unassembled WGS sequence"/>
</dbReference>
<dbReference type="InterPro" id="IPR006158">
    <property type="entry name" value="Cobalamin-bd"/>
</dbReference>
<dbReference type="PROSITE" id="PS51332">
    <property type="entry name" value="B12_BINDING"/>
    <property type="match status" value="1"/>
</dbReference>
<dbReference type="GO" id="GO:0005829">
    <property type="term" value="C:cytosol"/>
    <property type="evidence" value="ECO:0007669"/>
    <property type="project" value="TreeGrafter"/>
</dbReference>
<dbReference type="SFLD" id="SFLDG01082">
    <property type="entry name" value="B12-binding_domain_containing"/>
    <property type="match status" value="1"/>
</dbReference>
<dbReference type="CDD" id="cd01335">
    <property type="entry name" value="Radical_SAM"/>
    <property type="match status" value="1"/>
</dbReference>
<gene>
    <name evidence="8" type="ORF">UV20_C0007G0029</name>
</gene>
<proteinExistence type="predicted"/>
<dbReference type="SFLD" id="SFLDS00029">
    <property type="entry name" value="Radical_SAM"/>
    <property type="match status" value="1"/>
</dbReference>
<dbReference type="GO" id="GO:0046872">
    <property type="term" value="F:metal ion binding"/>
    <property type="evidence" value="ECO:0007669"/>
    <property type="project" value="UniProtKB-KW"/>
</dbReference>
<evidence type="ECO:0000256" key="1">
    <source>
        <dbReference type="ARBA" id="ARBA00001966"/>
    </source>
</evidence>
<evidence type="ECO:0000313" key="8">
    <source>
        <dbReference type="EMBL" id="KKS56692.1"/>
    </source>
</evidence>
<dbReference type="SUPFAM" id="SSF52242">
    <property type="entry name" value="Cobalamin (vitamin B12)-binding domain"/>
    <property type="match status" value="1"/>
</dbReference>